<gene>
    <name evidence="2" type="ORF">GA_TR19264_c0_g1_i1_g.62450</name>
</gene>
<dbReference type="AlphaFoldDB" id="A0A1J3E4V1"/>
<dbReference type="InterPro" id="IPR043502">
    <property type="entry name" value="DNA/RNA_pol_sf"/>
</dbReference>
<dbReference type="EMBL" id="GEVI01005865">
    <property type="protein sequence ID" value="JAU26455.1"/>
    <property type="molecule type" value="Transcribed_RNA"/>
</dbReference>
<accession>A0A1J3E4V1</accession>
<reference evidence="2" key="1">
    <citation type="submission" date="2016-07" db="EMBL/GenBank/DDBJ databases">
        <title>De novo transcriptome assembly of four accessions of the metal hyperaccumulator plant Noccaea caerulescens.</title>
        <authorList>
            <person name="Blande D."/>
            <person name="Halimaa P."/>
            <person name="Tervahauta A.I."/>
            <person name="Aarts M.G."/>
            <person name="Karenlampi S.O."/>
        </authorList>
    </citation>
    <scope>NUCLEOTIDE SEQUENCE</scope>
</reference>
<sequence>MRGGDRNTKFFHASVKGNRGKKRIEKLMDVNGNFQRSEAGKGEVATTYFQNLFKSSNPRCFNRWFAGFVPKVTEGMNVSLIRMITKEEIKVAAFSIKPSSAPGPDGMSGLFFQFYWDIVGGQVTAEVMNFFATGIFPEEWNYTHLCLLPKTTHPVEMANLRPISLCSVLYKIISKVLVKRLQPFLPLIVSEFQSAFISERMISDNILIAHELVHSLNAHQRISKEFMAIKSDMSKAYDRVEWSYLRELMVALGFHERWIFWVMRCVTTVTYSVLINDQPFGMIVPQRGLRQGDPLSPFLFVLCTEGLSHMLNKAHLDGSIEGIRFSDQGPTIHHLLFADDSLFLCKVVKDQCLKLQSILNSYGAATGQTINLLKSSISFGSKVCPVAKKEAQNILGIYSEGGAGKYLGLPECFSGSKVEMLSYIKDSMKGKLSNWYSKSLSQGGKEILLKSVAMAMPVFAMSCFKLPQVTVKNLASAMADFWWSSSEHSRKIHWKSWEYLCLPKHLGGMGFRDIGLFNQALLAKQAWKVLHFPMCLLSRLLKSRYFPQGDFLVAGLGNRPSFGWRSVSFGKDLLSEGLMKRVGNGASIKVWGELWIEDNGLKAPLMKNHVINIDLLVKDLVDGENRRWDKATLDELFYPDDVARIMVHQPVISKEDFFVWKPNKNGFYSVKSGYLLACQLNKADYMFEAAVEPSLNPLREQIWSLKIDPKIQIFLWKMLCGAIPVDERCQICGVDGESINHVIFTCTFARQVWAMSDYPSPVNGMDKGSVYSNIHHLLVKFTNILWTLELRRSFPWIIWRIWKNRNSFLFDGDPFDPGALVGKIKNDVEEWILAQAVLDEESARLAQSPRVERLVGEERLGFLWEAPPEFWVKCNIGISWSKRNKLAGVSWVLRDDKGVVLLHSRRAFANLANVEEGKFL</sequence>
<dbReference type="SUPFAM" id="SSF56672">
    <property type="entry name" value="DNA/RNA polymerases"/>
    <property type="match status" value="1"/>
</dbReference>
<dbReference type="InterPro" id="IPR026960">
    <property type="entry name" value="RVT-Znf"/>
</dbReference>
<evidence type="ECO:0000313" key="2">
    <source>
        <dbReference type="EMBL" id="JAU26455.1"/>
    </source>
</evidence>
<proteinExistence type="predicted"/>
<feature type="domain" description="Reverse transcriptase" evidence="1">
    <location>
        <begin position="129"/>
        <end position="399"/>
    </location>
</feature>
<dbReference type="PANTHER" id="PTHR33116:SF86">
    <property type="entry name" value="REVERSE TRANSCRIPTASE DOMAIN-CONTAINING PROTEIN"/>
    <property type="match status" value="1"/>
</dbReference>
<dbReference type="InterPro" id="IPR000477">
    <property type="entry name" value="RT_dom"/>
</dbReference>
<name>A0A1J3E4V1_NOCCA</name>
<dbReference type="PROSITE" id="PS50878">
    <property type="entry name" value="RT_POL"/>
    <property type="match status" value="1"/>
</dbReference>
<dbReference type="CDD" id="cd01650">
    <property type="entry name" value="RT_nLTR_like"/>
    <property type="match status" value="1"/>
</dbReference>
<protein>
    <submittedName>
        <fullName evidence="2">Putative mitochondrial protein</fullName>
    </submittedName>
</protein>
<organism evidence="2">
    <name type="scientific">Noccaea caerulescens</name>
    <name type="common">Alpine penny-cress</name>
    <name type="synonym">Thlaspi caerulescens</name>
    <dbReference type="NCBI Taxonomy" id="107243"/>
    <lineage>
        <taxon>Eukaryota</taxon>
        <taxon>Viridiplantae</taxon>
        <taxon>Streptophyta</taxon>
        <taxon>Embryophyta</taxon>
        <taxon>Tracheophyta</taxon>
        <taxon>Spermatophyta</taxon>
        <taxon>Magnoliopsida</taxon>
        <taxon>eudicotyledons</taxon>
        <taxon>Gunneridae</taxon>
        <taxon>Pentapetalae</taxon>
        <taxon>rosids</taxon>
        <taxon>malvids</taxon>
        <taxon>Brassicales</taxon>
        <taxon>Brassicaceae</taxon>
        <taxon>Coluteocarpeae</taxon>
        <taxon>Noccaea</taxon>
    </lineage>
</organism>
<dbReference type="Pfam" id="PF13966">
    <property type="entry name" value="zf-RVT"/>
    <property type="match status" value="1"/>
</dbReference>
<dbReference type="Pfam" id="PF00078">
    <property type="entry name" value="RVT_1"/>
    <property type="match status" value="1"/>
</dbReference>
<evidence type="ECO:0000259" key="1">
    <source>
        <dbReference type="PROSITE" id="PS50878"/>
    </source>
</evidence>
<dbReference type="PANTHER" id="PTHR33116">
    <property type="entry name" value="REVERSE TRANSCRIPTASE ZINC-BINDING DOMAIN-CONTAINING PROTEIN-RELATED-RELATED"/>
    <property type="match status" value="1"/>
</dbReference>